<sequence>MTADASEFKFYRYNPSIGAAVVFTILFIVASGIHTYQVALTRTWFLIPFVLGGYFEWIGYIGRAISGTESPDFTLNPYILQTLLLLIAPTLYAASIYMELGRIVLITDGEAYCWIRRQWLTKIFLLGDIISFIMQGAGGGIMASGSASALTTGENIIIAGLVIQLLFFSLFVYTSIRFHLGMHRGPSPKVLHSQPPWEKHIYALYAGSLLIFVRCLFRLIEYAQGNDGYLVSHEVFLYIFDGVLMLLVMVVFAWVHPSEINAVLKPGGRVIRRVFYTYSPVGARLPGDLVGAGY</sequence>
<evidence type="ECO:0000256" key="1">
    <source>
        <dbReference type="ARBA" id="ARBA00004141"/>
    </source>
</evidence>
<feature type="transmembrane region" description="Helical" evidence="5">
    <location>
        <begin position="119"/>
        <end position="144"/>
    </location>
</feature>
<dbReference type="EMBL" id="JBFXLS010000049">
    <property type="protein sequence ID" value="KAL2823808.1"/>
    <property type="molecule type" value="Genomic_DNA"/>
</dbReference>
<evidence type="ECO:0000256" key="4">
    <source>
        <dbReference type="ARBA" id="ARBA00023136"/>
    </source>
</evidence>
<feature type="transmembrane region" description="Helical" evidence="5">
    <location>
        <begin position="156"/>
        <end position="180"/>
    </location>
</feature>
<feature type="transmembrane region" description="Helical" evidence="5">
    <location>
        <begin position="43"/>
        <end position="66"/>
    </location>
</feature>
<dbReference type="InterPro" id="IPR007568">
    <property type="entry name" value="RTA1"/>
</dbReference>
<feature type="transmembrane region" description="Helical" evidence="5">
    <location>
        <begin position="235"/>
        <end position="255"/>
    </location>
</feature>
<feature type="transmembrane region" description="Helical" evidence="5">
    <location>
        <begin position="78"/>
        <end position="98"/>
    </location>
</feature>
<reference evidence="6 7" key="1">
    <citation type="submission" date="2024-07" db="EMBL/GenBank/DDBJ databases">
        <title>Section-level genome sequencing and comparative genomics of Aspergillus sections Usti and Cavernicolus.</title>
        <authorList>
            <consortium name="Lawrence Berkeley National Laboratory"/>
            <person name="Nybo J.L."/>
            <person name="Vesth T.C."/>
            <person name="Theobald S."/>
            <person name="Frisvad J.C."/>
            <person name="Larsen T.O."/>
            <person name="Kjaerboelling I."/>
            <person name="Rothschild-Mancinelli K."/>
            <person name="Lyhne E.K."/>
            <person name="Kogle M.E."/>
            <person name="Barry K."/>
            <person name="Clum A."/>
            <person name="Na H."/>
            <person name="Ledsgaard L."/>
            <person name="Lin J."/>
            <person name="Lipzen A."/>
            <person name="Kuo A."/>
            <person name="Riley R."/>
            <person name="Mondo S."/>
            <person name="LaButti K."/>
            <person name="Haridas S."/>
            <person name="Pangalinan J."/>
            <person name="Salamov A.A."/>
            <person name="Simmons B.A."/>
            <person name="Magnuson J.K."/>
            <person name="Chen J."/>
            <person name="Drula E."/>
            <person name="Henrissat B."/>
            <person name="Wiebenga A."/>
            <person name="Lubbers R.J."/>
            <person name="Gomes A.C."/>
            <person name="Makela M.R."/>
            <person name="Stajich J."/>
            <person name="Grigoriev I.V."/>
            <person name="Mortensen U.H."/>
            <person name="De vries R.P."/>
            <person name="Baker S.E."/>
            <person name="Andersen M.R."/>
        </authorList>
    </citation>
    <scope>NUCLEOTIDE SEQUENCE [LARGE SCALE GENOMIC DNA]</scope>
    <source>
        <strain evidence="6 7">CBS 600.67</strain>
    </source>
</reference>
<keyword evidence="7" id="KW-1185">Reference proteome</keyword>
<gene>
    <name evidence="6" type="ORF">BDW59DRAFT_180471</name>
</gene>
<keyword evidence="2 5" id="KW-0812">Transmembrane</keyword>
<feature type="transmembrane region" description="Helical" evidence="5">
    <location>
        <begin position="17"/>
        <end position="36"/>
    </location>
</feature>
<dbReference type="Proteomes" id="UP001610335">
    <property type="component" value="Unassembled WGS sequence"/>
</dbReference>
<dbReference type="PANTHER" id="PTHR31465">
    <property type="entry name" value="PROTEIN RTA1-RELATED"/>
    <property type="match status" value="1"/>
</dbReference>
<organism evidence="6 7">
    <name type="scientific">Aspergillus cavernicola</name>
    <dbReference type="NCBI Taxonomy" id="176166"/>
    <lineage>
        <taxon>Eukaryota</taxon>
        <taxon>Fungi</taxon>
        <taxon>Dikarya</taxon>
        <taxon>Ascomycota</taxon>
        <taxon>Pezizomycotina</taxon>
        <taxon>Eurotiomycetes</taxon>
        <taxon>Eurotiomycetidae</taxon>
        <taxon>Eurotiales</taxon>
        <taxon>Aspergillaceae</taxon>
        <taxon>Aspergillus</taxon>
        <taxon>Aspergillus subgen. Nidulantes</taxon>
    </lineage>
</organism>
<protein>
    <submittedName>
        <fullName evidence="6">RTA1 like protein-domain-containing protein</fullName>
    </submittedName>
</protein>
<dbReference type="PANTHER" id="PTHR31465:SF1">
    <property type="entry name" value="PROTEIN RTA1-RELATED"/>
    <property type="match status" value="1"/>
</dbReference>
<evidence type="ECO:0000256" key="5">
    <source>
        <dbReference type="SAM" id="Phobius"/>
    </source>
</evidence>
<dbReference type="Pfam" id="PF04479">
    <property type="entry name" value="RTA1"/>
    <property type="match status" value="1"/>
</dbReference>
<accession>A0ABR4I7T2</accession>
<evidence type="ECO:0000256" key="3">
    <source>
        <dbReference type="ARBA" id="ARBA00022989"/>
    </source>
</evidence>
<evidence type="ECO:0000313" key="6">
    <source>
        <dbReference type="EMBL" id="KAL2823808.1"/>
    </source>
</evidence>
<comment type="subcellular location">
    <subcellularLocation>
        <location evidence="1">Membrane</location>
        <topology evidence="1">Multi-pass membrane protein</topology>
    </subcellularLocation>
</comment>
<evidence type="ECO:0000256" key="2">
    <source>
        <dbReference type="ARBA" id="ARBA00022692"/>
    </source>
</evidence>
<evidence type="ECO:0000313" key="7">
    <source>
        <dbReference type="Proteomes" id="UP001610335"/>
    </source>
</evidence>
<comment type="caution">
    <text evidence="6">The sequence shown here is derived from an EMBL/GenBank/DDBJ whole genome shotgun (WGS) entry which is preliminary data.</text>
</comment>
<keyword evidence="3 5" id="KW-1133">Transmembrane helix</keyword>
<name>A0ABR4I7T2_9EURO</name>
<keyword evidence="4 5" id="KW-0472">Membrane</keyword>
<feature type="transmembrane region" description="Helical" evidence="5">
    <location>
        <begin position="201"/>
        <end position="220"/>
    </location>
</feature>
<proteinExistence type="predicted"/>